<keyword evidence="3" id="KW-0472">Membrane</keyword>
<dbReference type="PANTHER" id="PTHR43649:SF33">
    <property type="entry name" value="POLYGALACTURONAN_RHAMNOGALACTURONAN-BINDING PROTEIN YTCQ"/>
    <property type="match status" value="1"/>
</dbReference>
<evidence type="ECO:0000256" key="2">
    <source>
        <dbReference type="ARBA" id="ARBA00022729"/>
    </source>
</evidence>
<protein>
    <submittedName>
        <fullName evidence="7">ABC transporter</fullName>
    </submittedName>
</protein>
<feature type="non-terminal residue" evidence="7">
    <location>
        <position position="259"/>
    </location>
</feature>
<evidence type="ECO:0000256" key="6">
    <source>
        <dbReference type="SAM" id="SignalP"/>
    </source>
</evidence>
<proteinExistence type="predicted"/>
<evidence type="ECO:0000313" key="7">
    <source>
        <dbReference type="EMBL" id="PPJ74394.1"/>
    </source>
</evidence>
<evidence type="ECO:0000256" key="1">
    <source>
        <dbReference type="ARBA" id="ARBA00022475"/>
    </source>
</evidence>
<dbReference type="InterPro" id="IPR006059">
    <property type="entry name" value="SBP"/>
</dbReference>
<evidence type="ECO:0000256" key="5">
    <source>
        <dbReference type="ARBA" id="ARBA00023288"/>
    </source>
</evidence>
<keyword evidence="2 6" id="KW-0732">Signal</keyword>
<keyword evidence="1" id="KW-1003">Cell membrane</keyword>
<dbReference type="PROSITE" id="PS51257">
    <property type="entry name" value="PROKAR_LIPOPROTEIN"/>
    <property type="match status" value="1"/>
</dbReference>
<dbReference type="Gene3D" id="3.40.190.10">
    <property type="entry name" value="Periplasmic binding protein-like II"/>
    <property type="match status" value="1"/>
</dbReference>
<evidence type="ECO:0000313" key="8">
    <source>
        <dbReference type="Proteomes" id="UP000238775"/>
    </source>
</evidence>
<evidence type="ECO:0000256" key="4">
    <source>
        <dbReference type="ARBA" id="ARBA00023139"/>
    </source>
</evidence>
<gene>
    <name evidence="7" type="ORF">CV021_08330</name>
</gene>
<comment type="caution">
    <text evidence="7">The sequence shown here is derived from an EMBL/GenBank/DDBJ whole genome shotgun (WGS) entry which is preliminary data.</text>
</comment>
<feature type="chain" id="PRO_5038756406" evidence="6">
    <location>
        <begin position="22"/>
        <end position="259"/>
    </location>
</feature>
<keyword evidence="5" id="KW-0449">Lipoprotein</keyword>
<organism evidence="7 8">
    <name type="scientific">Staphylococcus aureus</name>
    <dbReference type="NCBI Taxonomy" id="1280"/>
    <lineage>
        <taxon>Bacteria</taxon>
        <taxon>Bacillati</taxon>
        <taxon>Bacillota</taxon>
        <taxon>Bacilli</taxon>
        <taxon>Bacillales</taxon>
        <taxon>Staphylococcaceae</taxon>
        <taxon>Staphylococcus</taxon>
    </lineage>
</organism>
<dbReference type="InterPro" id="IPR050490">
    <property type="entry name" value="Bact_solute-bd_prot1"/>
</dbReference>
<feature type="signal peptide" evidence="6">
    <location>
        <begin position="1"/>
        <end position="21"/>
    </location>
</feature>
<evidence type="ECO:0000256" key="3">
    <source>
        <dbReference type="ARBA" id="ARBA00023136"/>
    </source>
</evidence>
<dbReference type="EMBL" id="PGWZ01000376">
    <property type="protein sequence ID" value="PPJ74394.1"/>
    <property type="molecule type" value="Genomic_DNA"/>
</dbReference>
<reference evidence="7 8" key="1">
    <citation type="submission" date="2017-11" db="EMBL/GenBank/DDBJ databases">
        <authorList>
            <person name="Founou R.C."/>
            <person name="Founou L."/>
            <person name="Allam M."/>
            <person name="Ismail A."/>
            <person name="Essack S.Y."/>
        </authorList>
    </citation>
    <scope>NUCLEOTIDE SEQUENCE [LARGE SCALE GENOMIC DNA]</scope>
    <source>
        <strain evidence="7 8">G703N2B1</strain>
    </source>
</reference>
<dbReference type="AlphaFoldDB" id="A0A7Z1SE06"/>
<accession>A0A7Z1SE06</accession>
<dbReference type="Pfam" id="PF01547">
    <property type="entry name" value="SBP_bac_1"/>
    <property type="match status" value="1"/>
</dbReference>
<dbReference type="Proteomes" id="UP000238775">
    <property type="component" value="Unassembled WGS sequence"/>
</dbReference>
<name>A0A7Z1SE06_STAAU</name>
<keyword evidence="4" id="KW-0564">Palmitate</keyword>
<dbReference type="PANTHER" id="PTHR43649">
    <property type="entry name" value="ARABINOSE-BINDING PROTEIN-RELATED"/>
    <property type="match status" value="1"/>
</dbReference>
<dbReference type="SUPFAM" id="SSF53850">
    <property type="entry name" value="Periplasmic binding protein-like II"/>
    <property type="match status" value="1"/>
</dbReference>
<sequence>MYMFRKSMLILMIAVILFVTACSKDKTQDEAKRKADAKGKPDTWIADRKLKGLVFQSDNDASPKMNKEVAQELKKKTGITLELQTVSNEDSTEALTSGLASGDLPDFIVYYLDDSGRPEMKVLNKAAKQGRLTDLTKMLKNTKIYSKYFKKGYLPKDTKDNIMFNKEQDGTYLVHMGINRHPGREERRTVGGPYVRKDIKDKLHIDPNSIKTSKDVEKIAEKMKEHHFKDDNGKEITPIGPTAWGGDDRTKFYNDLVWT</sequence>